<feature type="region of interest" description="Disordered" evidence="1">
    <location>
        <begin position="1"/>
        <end position="129"/>
    </location>
</feature>
<dbReference type="EMBL" id="CADCTV010000511">
    <property type="protein sequence ID" value="CAA9337056.1"/>
    <property type="molecule type" value="Genomic_DNA"/>
</dbReference>
<protein>
    <submittedName>
        <fullName evidence="2">Uncharacterized protein</fullName>
    </submittedName>
</protein>
<name>A0A6J4LNL0_9BACT</name>
<sequence length="129" mass="13547">DRASSAADRHHAAHHPDGVPGRCRPLRGGGHLPGEPRPPVRARDGGDAADHEHRVPGRRGGGHPVDSAQARRRAGLRSTQVAEHHCVGVRRGHGRVRRRALPAGGQPHPVPGGAGDDAGRLRPGAHPRV</sequence>
<dbReference type="AlphaFoldDB" id="A0A6J4LNL0"/>
<gene>
    <name evidence="2" type="ORF">AVDCRST_MAG89-2440</name>
</gene>
<feature type="compositionally biased region" description="Basic and acidic residues" evidence="1">
    <location>
        <begin position="41"/>
        <end position="55"/>
    </location>
</feature>
<feature type="compositionally biased region" description="Basic residues" evidence="1">
    <location>
        <begin position="87"/>
        <end position="100"/>
    </location>
</feature>
<reference evidence="2" key="1">
    <citation type="submission" date="2020-02" db="EMBL/GenBank/DDBJ databases">
        <authorList>
            <person name="Meier V. D."/>
        </authorList>
    </citation>
    <scope>NUCLEOTIDE SEQUENCE</scope>
    <source>
        <strain evidence="2">AVDCRST_MAG89</strain>
    </source>
</reference>
<proteinExistence type="predicted"/>
<feature type="non-terminal residue" evidence="2">
    <location>
        <position position="1"/>
    </location>
</feature>
<evidence type="ECO:0000313" key="2">
    <source>
        <dbReference type="EMBL" id="CAA9337056.1"/>
    </source>
</evidence>
<evidence type="ECO:0000256" key="1">
    <source>
        <dbReference type="SAM" id="MobiDB-lite"/>
    </source>
</evidence>
<feature type="non-terminal residue" evidence="2">
    <location>
        <position position="129"/>
    </location>
</feature>
<feature type="compositionally biased region" description="Basic and acidic residues" evidence="1">
    <location>
        <begin position="1"/>
        <end position="17"/>
    </location>
</feature>
<accession>A0A6J4LNL0</accession>
<organism evidence="2">
    <name type="scientific">uncultured Gemmatimonadota bacterium</name>
    <dbReference type="NCBI Taxonomy" id="203437"/>
    <lineage>
        <taxon>Bacteria</taxon>
        <taxon>Pseudomonadati</taxon>
        <taxon>Gemmatimonadota</taxon>
        <taxon>environmental samples</taxon>
    </lineage>
</organism>